<dbReference type="InterPro" id="IPR029069">
    <property type="entry name" value="HotDog_dom_sf"/>
</dbReference>
<dbReference type="RefSeq" id="WP_137622645.1">
    <property type="nucleotide sequence ID" value="NZ_NXMA01000011.1"/>
</dbReference>
<dbReference type="OrthoDB" id="5323777at2"/>
<dbReference type="EMBL" id="NXMA01000011">
    <property type="protein sequence ID" value="TKX31182.1"/>
    <property type="molecule type" value="Genomic_DNA"/>
</dbReference>
<dbReference type="SUPFAM" id="SSF54637">
    <property type="entry name" value="Thioesterase/thiol ester dehydrase-isomerase"/>
    <property type="match status" value="1"/>
</dbReference>
<dbReference type="AlphaFoldDB" id="A0A4V6DW83"/>
<evidence type="ECO:0000313" key="2">
    <source>
        <dbReference type="Proteomes" id="UP000310353"/>
    </source>
</evidence>
<gene>
    <name evidence="1" type="ORF">CQA76_06685</name>
</gene>
<dbReference type="Gene3D" id="3.10.129.10">
    <property type="entry name" value="Hotdog Thioesterase"/>
    <property type="match status" value="1"/>
</dbReference>
<evidence type="ECO:0000313" key="1">
    <source>
        <dbReference type="EMBL" id="TKX31182.1"/>
    </source>
</evidence>
<evidence type="ECO:0008006" key="3">
    <source>
        <dbReference type="Google" id="ProtNLM"/>
    </source>
</evidence>
<reference evidence="1 2" key="1">
    <citation type="submission" date="2018-05" db="EMBL/GenBank/DDBJ databases">
        <title>Novel Campyloabacter and Helicobacter Species and Strains.</title>
        <authorList>
            <person name="Mannion A.J."/>
            <person name="Shen Z."/>
            <person name="Fox J.G."/>
        </authorList>
    </citation>
    <scope>NUCLEOTIDE SEQUENCE [LARGE SCALE GENOMIC DNA]</scope>
    <source>
        <strain evidence="2">MIT17-670</strain>
    </source>
</reference>
<dbReference type="Proteomes" id="UP000310353">
    <property type="component" value="Unassembled WGS sequence"/>
</dbReference>
<comment type="caution">
    <text evidence="1">The sequence shown here is derived from an EMBL/GenBank/DDBJ whole genome shotgun (WGS) entry which is preliminary data.</text>
</comment>
<sequence length="193" mass="21270">MAKKDNFEEYAQLEEYISQEEISRIKSELLTCSEINTSLTGTIVELDKNFAKSILVTTNDMVVDDHGLIFDAFIFAAANYVAQAAINKEFSVVIGSKCFFYAPLKIGDVLELEARALFDETSKKRDVKVVGYTKEIKMFEATIQIVTTEEHIFKLKRPPLTAAKPAEDPNASAAATMANPEAMASALIASMGK</sequence>
<organism evidence="1 2">
    <name type="scientific">Campylobacter aviculae</name>
    <dbReference type="NCBI Taxonomy" id="2510190"/>
    <lineage>
        <taxon>Bacteria</taxon>
        <taxon>Pseudomonadati</taxon>
        <taxon>Campylobacterota</taxon>
        <taxon>Epsilonproteobacteria</taxon>
        <taxon>Campylobacterales</taxon>
        <taxon>Campylobacteraceae</taxon>
        <taxon>Campylobacter</taxon>
    </lineage>
</organism>
<proteinExistence type="predicted"/>
<name>A0A4V6DW83_9BACT</name>
<accession>A0A4V6DW83</accession>
<keyword evidence="2" id="KW-1185">Reference proteome</keyword>
<protein>
    <recommendedName>
        <fullName evidence="3">PaaI family thioesterase</fullName>
    </recommendedName>
</protein>